<dbReference type="Gene3D" id="3.40.50.300">
    <property type="entry name" value="P-loop containing nucleotide triphosphate hydrolases"/>
    <property type="match status" value="1"/>
</dbReference>
<dbReference type="GO" id="GO:0016787">
    <property type="term" value="F:hydrolase activity"/>
    <property type="evidence" value="ECO:0007669"/>
    <property type="project" value="UniProtKB-KW"/>
</dbReference>
<keyword evidence="4" id="KW-0378">Hydrolase</keyword>
<evidence type="ECO:0000313" key="4">
    <source>
        <dbReference type="EMBL" id="KAJ7781257.1"/>
    </source>
</evidence>
<protein>
    <submittedName>
        <fullName evidence="4">P-loop containing nucleoside triphosphate hydrolase protein</fullName>
    </submittedName>
</protein>
<keyword evidence="2" id="KW-0067">ATP-binding</keyword>
<feature type="compositionally biased region" description="Polar residues" evidence="3">
    <location>
        <begin position="313"/>
        <end position="323"/>
    </location>
</feature>
<dbReference type="PANTHER" id="PTHR43158:SF2">
    <property type="entry name" value="SKFA PEPTIDE EXPORT ATP-BINDING PROTEIN SKFE"/>
    <property type="match status" value="1"/>
</dbReference>
<dbReference type="PANTHER" id="PTHR43158">
    <property type="entry name" value="SKFA PEPTIDE EXPORT ATP-BINDING PROTEIN SKFE"/>
    <property type="match status" value="1"/>
</dbReference>
<dbReference type="Proteomes" id="UP001215598">
    <property type="component" value="Unassembled WGS sequence"/>
</dbReference>
<feature type="region of interest" description="Disordered" evidence="3">
    <location>
        <begin position="241"/>
        <end position="323"/>
    </location>
</feature>
<accession>A0AAD7K9P2</accession>
<reference evidence="4" key="1">
    <citation type="submission" date="2023-03" db="EMBL/GenBank/DDBJ databases">
        <title>Massive genome expansion in bonnet fungi (Mycena s.s.) driven by repeated elements and novel gene families across ecological guilds.</title>
        <authorList>
            <consortium name="Lawrence Berkeley National Laboratory"/>
            <person name="Harder C.B."/>
            <person name="Miyauchi S."/>
            <person name="Viragh M."/>
            <person name="Kuo A."/>
            <person name="Thoen E."/>
            <person name="Andreopoulos B."/>
            <person name="Lu D."/>
            <person name="Skrede I."/>
            <person name="Drula E."/>
            <person name="Henrissat B."/>
            <person name="Morin E."/>
            <person name="Kohler A."/>
            <person name="Barry K."/>
            <person name="LaButti K."/>
            <person name="Morin E."/>
            <person name="Salamov A."/>
            <person name="Lipzen A."/>
            <person name="Mereny Z."/>
            <person name="Hegedus B."/>
            <person name="Baldrian P."/>
            <person name="Stursova M."/>
            <person name="Weitz H."/>
            <person name="Taylor A."/>
            <person name="Grigoriev I.V."/>
            <person name="Nagy L.G."/>
            <person name="Martin F."/>
            <person name="Kauserud H."/>
        </authorList>
    </citation>
    <scope>NUCLEOTIDE SEQUENCE</scope>
    <source>
        <strain evidence="4">CBHHK182m</strain>
    </source>
</reference>
<organism evidence="4 5">
    <name type="scientific">Mycena metata</name>
    <dbReference type="NCBI Taxonomy" id="1033252"/>
    <lineage>
        <taxon>Eukaryota</taxon>
        <taxon>Fungi</taxon>
        <taxon>Dikarya</taxon>
        <taxon>Basidiomycota</taxon>
        <taxon>Agaricomycotina</taxon>
        <taxon>Agaricomycetes</taxon>
        <taxon>Agaricomycetidae</taxon>
        <taxon>Agaricales</taxon>
        <taxon>Marasmiineae</taxon>
        <taxon>Mycenaceae</taxon>
        <taxon>Mycena</taxon>
    </lineage>
</organism>
<dbReference type="InterPro" id="IPR027417">
    <property type="entry name" value="P-loop_NTPase"/>
</dbReference>
<evidence type="ECO:0000313" key="5">
    <source>
        <dbReference type="Proteomes" id="UP001215598"/>
    </source>
</evidence>
<keyword evidence="1" id="KW-0547">Nucleotide-binding</keyword>
<dbReference type="SUPFAM" id="SSF52540">
    <property type="entry name" value="P-loop containing nucleoside triphosphate hydrolases"/>
    <property type="match status" value="1"/>
</dbReference>
<sequence length="323" mass="36203">MAVHIRDLSYAHNVAASNHPALDAITLNLPPGSRTVIVGPNGGLHRPLRKSTLLQILAGKRLVNTAEIRIKDRDVFRDSPPGVTFLGTEWAMNPVVRSDIVVSHFLDSVGGYRHKERRDKLLDLLRLTLTKYLPVQLVFGLMAPFDVDLDVLVREELVTYLKNDSEARGATILYATHIFDGLNAFPTHIAHMSFGRLVTAPSPWPLTPESPLSTQYGSSTLYQIALQWLREDREYRRDLEKQGRKLRGARRDETVPSDSETFYRKYEQSPLGKTGPQRAGHRSDLAASCVDKIPALKSTPNKPLNGRRIFESQRLSPPSIATQ</sequence>
<dbReference type="EMBL" id="JARKIB010000004">
    <property type="protein sequence ID" value="KAJ7781257.1"/>
    <property type="molecule type" value="Genomic_DNA"/>
</dbReference>
<evidence type="ECO:0000256" key="1">
    <source>
        <dbReference type="ARBA" id="ARBA00022741"/>
    </source>
</evidence>
<dbReference type="GO" id="GO:0005524">
    <property type="term" value="F:ATP binding"/>
    <property type="evidence" value="ECO:0007669"/>
    <property type="project" value="UniProtKB-KW"/>
</dbReference>
<keyword evidence="5" id="KW-1185">Reference proteome</keyword>
<evidence type="ECO:0000256" key="3">
    <source>
        <dbReference type="SAM" id="MobiDB-lite"/>
    </source>
</evidence>
<name>A0AAD7K9P2_9AGAR</name>
<feature type="compositionally biased region" description="Basic and acidic residues" evidence="3">
    <location>
        <begin position="241"/>
        <end position="254"/>
    </location>
</feature>
<dbReference type="AlphaFoldDB" id="A0AAD7K9P2"/>
<proteinExistence type="predicted"/>
<dbReference type="CDD" id="cd00267">
    <property type="entry name" value="ABC_ATPase"/>
    <property type="match status" value="1"/>
</dbReference>
<comment type="caution">
    <text evidence="4">The sequence shown here is derived from an EMBL/GenBank/DDBJ whole genome shotgun (WGS) entry which is preliminary data.</text>
</comment>
<evidence type="ECO:0000256" key="2">
    <source>
        <dbReference type="ARBA" id="ARBA00022840"/>
    </source>
</evidence>
<gene>
    <name evidence="4" type="ORF">B0H16DRAFT_1497655</name>
</gene>